<comment type="caution">
    <text evidence="2">The sequence shown here is derived from an EMBL/GenBank/DDBJ whole genome shotgun (WGS) entry which is preliminary data.</text>
</comment>
<keyword evidence="1" id="KW-0812">Transmembrane</keyword>
<organism evidence="2 3">
    <name type="scientific">Runella aurantiaca</name>
    <dbReference type="NCBI Taxonomy" id="2282308"/>
    <lineage>
        <taxon>Bacteria</taxon>
        <taxon>Pseudomonadati</taxon>
        <taxon>Bacteroidota</taxon>
        <taxon>Cytophagia</taxon>
        <taxon>Cytophagales</taxon>
        <taxon>Spirosomataceae</taxon>
        <taxon>Runella</taxon>
    </lineage>
</organism>
<sequence length="198" mass="22461">MHKKSQIASISVLLVAIFALVGFSRFNEKEADIPAFDSFKKTIAFQKHQFDISTNESGAIRELVIKVSRDNKQLILIRQKTDGWVVNAEAADLNRNGSPEIYVYSSTYGSGSFGKIYAFEFLPTSFDAIRTEPFLPMLAEGYMGHDSFKIENGQLVREFPIYHAGDTNARPTGGTRKIWYELRESEKKMLLKAVEYED</sequence>
<reference evidence="2 3" key="1">
    <citation type="submission" date="2018-07" db="EMBL/GenBank/DDBJ databases">
        <title>Genome analysis of Runella aurantiaca.</title>
        <authorList>
            <person name="Yang X."/>
        </authorList>
    </citation>
    <scope>NUCLEOTIDE SEQUENCE [LARGE SCALE GENOMIC DNA]</scope>
    <source>
        <strain evidence="2 3">YX9</strain>
    </source>
</reference>
<evidence type="ECO:0000313" key="2">
    <source>
        <dbReference type="EMBL" id="RDB04945.1"/>
    </source>
</evidence>
<proteinExistence type="predicted"/>
<dbReference type="EMBL" id="QPIW01000012">
    <property type="protein sequence ID" value="RDB04945.1"/>
    <property type="molecule type" value="Genomic_DNA"/>
</dbReference>
<evidence type="ECO:0000313" key="3">
    <source>
        <dbReference type="Proteomes" id="UP000253141"/>
    </source>
</evidence>
<name>A0A369I9L2_9BACT</name>
<dbReference type="Gene3D" id="2.40.128.460">
    <property type="entry name" value="Periplasmic lysozyme inhibitor of I-type lysozyme"/>
    <property type="match status" value="1"/>
</dbReference>
<accession>A0A369I9L2</accession>
<dbReference type="OrthoDB" id="946181at2"/>
<dbReference type="InterPro" id="IPR038643">
    <property type="entry name" value="PliI_sf"/>
</dbReference>
<dbReference type="AlphaFoldDB" id="A0A369I9L2"/>
<evidence type="ECO:0000256" key="1">
    <source>
        <dbReference type="SAM" id="Phobius"/>
    </source>
</evidence>
<dbReference type="Proteomes" id="UP000253141">
    <property type="component" value="Unassembled WGS sequence"/>
</dbReference>
<gene>
    <name evidence="2" type="ORF">DVG78_15345</name>
</gene>
<keyword evidence="3" id="KW-1185">Reference proteome</keyword>
<evidence type="ECO:0008006" key="4">
    <source>
        <dbReference type="Google" id="ProtNLM"/>
    </source>
</evidence>
<feature type="transmembrane region" description="Helical" evidence="1">
    <location>
        <begin position="7"/>
        <end position="26"/>
    </location>
</feature>
<keyword evidence="1" id="KW-0472">Membrane</keyword>
<dbReference type="RefSeq" id="WP_114461947.1">
    <property type="nucleotide sequence ID" value="NZ_QPIW01000012.1"/>
</dbReference>
<keyword evidence="1" id="KW-1133">Transmembrane helix</keyword>
<protein>
    <recommendedName>
        <fullName evidence="4">VCBS repeat-containing protein</fullName>
    </recommendedName>
</protein>